<proteinExistence type="predicted"/>
<evidence type="ECO:0000313" key="3">
    <source>
        <dbReference type="EMBL" id="ELA48070.1"/>
    </source>
</evidence>
<dbReference type="VEuPathDB" id="MicrosporidiaDB:VCUG_00493"/>
<organism evidence="3 4">
    <name type="scientific">Vavraia culicis (isolate floridensis)</name>
    <name type="common">Microsporidian parasite</name>
    <dbReference type="NCBI Taxonomy" id="948595"/>
    <lineage>
        <taxon>Eukaryota</taxon>
        <taxon>Fungi</taxon>
        <taxon>Fungi incertae sedis</taxon>
        <taxon>Microsporidia</taxon>
        <taxon>Pleistophoridae</taxon>
        <taxon>Vavraia</taxon>
    </lineage>
</organism>
<dbReference type="HOGENOM" id="CLU_1062457_0_0_1"/>
<keyword evidence="2" id="KW-0732">Signal</keyword>
<accession>L2GYA1</accession>
<feature type="chain" id="PRO_5003960135" evidence="2">
    <location>
        <begin position="17"/>
        <end position="262"/>
    </location>
</feature>
<name>L2GYA1_VAVCU</name>
<feature type="signal peptide" evidence="2">
    <location>
        <begin position="1"/>
        <end position="16"/>
    </location>
</feature>
<dbReference type="Proteomes" id="UP000011081">
    <property type="component" value="Unassembled WGS sequence"/>
</dbReference>
<dbReference type="InParanoid" id="L2GYA1"/>
<dbReference type="AlphaFoldDB" id="L2GYA1"/>
<dbReference type="GeneID" id="19878380"/>
<protein>
    <submittedName>
        <fullName evidence="3">Uncharacterized protein</fullName>
    </submittedName>
</protein>
<evidence type="ECO:0000313" key="4">
    <source>
        <dbReference type="Proteomes" id="UP000011081"/>
    </source>
</evidence>
<dbReference type="EMBL" id="GL877408">
    <property type="protein sequence ID" value="ELA48070.1"/>
    <property type="molecule type" value="Genomic_DNA"/>
</dbReference>
<keyword evidence="4" id="KW-1185">Reference proteome</keyword>
<sequence>MHFCNFLSLVLAISASQKIFEKKTGIKSDEIPDNSFKETSETSRYHCMVKYFLDLCDLVDNYSDATNSIWKSLANELKQQSSNYSYDKRTKIKNLCKDLKSNIKTLTSMSEKLLRISPALEPILTIEMIKNMTGILNILITALHNLNCEFDIFDTQHELLEELEDAHTTFFVKHKKFLGKIKGETTPNTCSLDLEEDILLNIGNLCHVVLLVQQDILNWARIYTQNTPCDEKNENPLKRQLDTSSDADEDDHSVTTPSKKLN</sequence>
<dbReference type="RefSeq" id="XP_008073514.1">
    <property type="nucleotide sequence ID" value="XM_008075323.1"/>
</dbReference>
<feature type="compositionally biased region" description="Basic and acidic residues" evidence="1">
    <location>
        <begin position="231"/>
        <end position="241"/>
    </location>
</feature>
<feature type="region of interest" description="Disordered" evidence="1">
    <location>
        <begin position="231"/>
        <end position="262"/>
    </location>
</feature>
<evidence type="ECO:0000256" key="1">
    <source>
        <dbReference type="SAM" id="MobiDB-lite"/>
    </source>
</evidence>
<reference evidence="4" key="1">
    <citation type="submission" date="2011-03" db="EMBL/GenBank/DDBJ databases">
        <title>The genome sequence of Vavraia culicis strain floridensis.</title>
        <authorList>
            <consortium name="The Broad Institute Genome Sequencing Platform"/>
            <person name="Cuomo C."/>
            <person name="Becnel J."/>
            <person name="Sanscrainte N."/>
            <person name="Young S.K."/>
            <person name="Zeng Q."/>
            <person name="Gargeya S."/>
            <person name="Fitzgerald M."/>
            <person name="Haas B."/>
            <person name="Abouelleil A."/>
            <person name="Alvarado L."/>
            <person name="Arachchi H.M."/>
            <person name="Berlin A."/>
            <person name="Chapman S.B."/>
            <person name="Gearin G."/>
            <person name="Goldberg J."/>
            <person name="Griggs A."/>
            <person name="Gujja S."/>
            <person name="Hansen M."/>
            <person name="Heiman D."/>
            <person name="Howarth C."/>
            <person name="Larimer J."/>
            <person name="Lui A."/>
            <person name="MacDonald P.J.P."/>
            <person name="McCowen C."/>
            <person name="Montmayeur A."/>
            <person name="Murphy C."/>
            <person name="Neiman D."/>
            <person name="Pearson M."/>
            <person name="Priest M."/>
            <person name="Roberts A."/>
            <person name="Saif S."/>
            <person name="Shea T."/>
            <person name="Sisk P."/>
            <person name="Stolte C."/>
            <person name="Sykes S."/>
            <person name="Wortman J."/>
            <person name="Nusbaum C."/>
            <person name="Birren B."/>
        </authorList>
    </citation>
    <scope>NUCLEOTIDE SEQUENCE [LARGE SCALE GENOMIC DNA]</scope>
    <source>
        <strain evidence="4">floridensis</strain>
    </source>
</reference>
<evidence type="ECO:0000256" key="2">
    <source>
        <dbReference type="SAM" id="SignalP"/>
    </source>
</evidence>
<gene>
    <name evidence="3" type="ORF">VCUG_00493</name>
</gene>